<proteinExistence type="inferred from homology"/>
<gene>
    <name evidence="9" type="primary">LOC111130816</name>
</gene>
<dbReference type="InterPro" id="IPR009050">
    <property type="entry name" value="Globin-like_sf"/>
</dbReference>
<name>A0A8B8DZS1_CRAVI</name>
<keyword evidence="3 6" id="KW-0561">Oxygen transport</keyword>
<keyword evidence="2 6" id="KW-0349">Heme</keyword>
<organism evidence="8 9">
    <name type="scientific">Crassostrea virginica</name>
    <name type="common">Eastern oyster</name>
    <dbReference type="NCBI Taxonomy" id="6565"/>
    <lineage>
        <taxon>Eukaryota</taxon>
        <taxon>Metazoa</taxon>
        <taxon>Spiralia</taxon>
        <taxon>Lophotrochozoa</taxon>
        <taxon>Mollusca</taxon>
        <taxon>Bivalvia</taxon>
        <taxon>Autobranchia</taxon>
        <taxon>Pteriomorphia</taxon>
        <taxon>Ostreida</taxon>
        <taxon>Ostreoidea</taxon>
        <taxon>Ostreidae</taxon>
        <taxon>Crassostrea</taxon>
    </lineage>
</organism>
<dbReference type="InterPro" id="IPR050532">
    <property type="entry name" value="Globin-like_OT"/>
</dbReference>
<dbReference type="GO" id="GO:0046872">
    <property type="term" value="F:metal ion binding"/>
    <property type="evidence" value="ECO:0007669"/>
    <property type="project" value="UniProtKB-KW"/>
</dbReference>
<dbReference type="CDD" id="cd01040">
    <property type="entry name" value="Mb-like"/>
    <property type="match status" value="1"/>
</dbReference>
<evidence type="ECO:0000259" key="7">
    <source>
        <dbReference type="PROSITE" id="PS01033"/>
    </source>
</evidence>
<dbReference type="KEGG" id="cvn:111130816"/>
<evidence type="ECO:0000256" key="5">
    <source>
        <dbReference type="ARBA" id="ARBA00023004"/>
    </source>
</evidence>
<reference evidence="9" key="1">
    <citation type="submission" date="2025-08" db="UniProtKB">
        <authorList>
            <consortium name="RefSeq"/>
        </authorList>
    </citation>
    <scope>IDENTIFICATION</scope>
    <source>
        <tissue evidence="9">Whole sample</tissue>
    </source>
</reference>
<protein>
    <submittedName>
        <fullName evidence="9">Cytoglobin-1-like</fullName>
    </submittedName>
</protein>
<dbReference type="GO" id="GO:0020037">
    <property type="term" value="F:heme binding"/>
    <property type="evidence" value="ECO:0007669"/>
    <property type="project" value="InterPro"/>
</dbReference>
<dbReference type="PANTHER" id="PTHR46458:SF1">
    <property type="entry name" value="GEO09476P1"/>
    <property type="match status" value="1"/>
</dbReference>
<evidence type="ECO:0000256" key="4">
    <source>
        <dbReference type="ARBA" id="ARBA00022723"/>
    </source>
</evidence>
<keyword evidence="1 6" id="KW-0813">Transport</keyword>
<keyword evidence="8" id="KW-1185">Reference proteome</keyword>
<dbReference type="GO" id="GO:0019825">
    <property type="term" value="F:oxygen binding"/>
    <property type="evidence" value="ECO:0007669"/>
    <property type="project" value="InterPro"/>
</dbReference>
<dbReference type="PANTHER" id="PTHR46458">
    <property type="entry name" value="BLR2807 PROTEIN"/>
    <property type="match status" value="1"/>
</dbReference>
<dbReference type="PROSITE" id="PS01033">
    <property type="entry name" value="GLOBIN"/>
    <property type="match status" value="1"/>
</dbReference>
<dbReference type="Pfam" id="PF00042">
    <property type="entry name" value="Globin"/>
    <property type="match status" value="1"/>
</dbReference>
<dbReference type="InterPro" id="IPR044399">
    <property type="entry name" value="Mb-like_M"/>
</dbReference>
<evidence type="ECO:0000313" key="8">
    <source>
        <dbReference type="Proteomes" id="UP000694844"/>
    </source>
</evidence>
<dbReference type="GO" id="GO:0005344">
    <property type="term" value="F:oxygen carrier activity"/>
    <property type="evidence" value="ECO:0007669"/>
    <property type="project" value="UniProtKB-KW"/>
</dbReference>
<accession>A0A8B8DZS1</accession>
<dbReference type="SUPFAM" id="SSF46458">
    <property type="entry name" value="Globin-like"/>
    <property type="match status" value="1"/>
</dbReference>
<keyword evidence="5" id="KW-0408">Iron</keyword>
<dbReference type="GeneID" id="111130816"/>
<feature type="domain" description="Globin" evidence="7">
    <location>
        <begin position="61"/>
        <end position="212"/>
    </location>
</feature>
<evidence type="ECO:0000256" key="1">
    <source>
        <dbReference type="ARBA" id="ARBA00022448"/>
    </source>
</evidence>
<dbReference type="InterPro" id="IPR012292">
    <property type="entry name" value="Globin/Proto"/>
</dbReference>
<evidence type="ECO:0000313" key="9">
    <source>
        <dbReference type="RefSeq" id="XP_022333767.1"/>
    </source>
</evidence>
<keyword evidence="4" id="KW-0479">Metal-binding</keyword>
<comment type="similarity">
    <text evidence="6">Belongs to the globin family.</text>
</comment>
<dbReference type="Proteomes" id="UP000694844">
    <property type="component" value="Chromosome 4"/>
</dbReference>
<dbReference type="AlphaFoldDB" id="A0A8B8DZS1"/>
<dbReference type="OrthoDB" id="436496at2759"/>
<sequence>MIKPFGSYLSGEYFYHVSGHPPEHVNTNYTGGIRCWSLCSKVQMGNTHTITDPKKDTLAAHLSTRQRLLVQDTLELMKDDLSDLGIIVFKRFFETEPSVKRVFPKIVKINDSNELELDMDMEVLGRHASNVMHSLGAAVESLDHSEFFNGIVENIGRSHGQRKIKPKMLELLWPSLNYGLKQVLGDTYTKEVAGAWKKVYFYLCKHMKQGIKEYHEKHAI</sequence>
<evidence type="ECO:0000256" key="6">
    <source>
        <dbReference type="RuleBase" id="RU000356"/>
    </source>
</evidence>
<evidence type="ECO:0000256" key="3">
    <source>
        <dbReference type="ARBA" id="ARBA00022621"/>
    </source>
</evidence>
<dbReference type="RefSeq" id="XP_022333767.1">
    <property type="nucleotide sequence ID" value="XM_022478059.1"/>
</dbReference>
<dbReference type="InterPro" id="IPR000971">
    <property type="entry name" value="Globin"/>
</dbReference>
<evidence type="ECO:0000256" key="2">
    <source>
        <dbReference type="ARBA" id="ARBA00022617"/>
    </source>
</evidence>
<dbReference type="Gene3D" id="1.10.490.10">
    <property type="entry name" value="Globins"/>
    <property type="match status" value="1"/>
</dbReference>